<accession>A0ABD5UFU6</accession>
<dbReference type="EMBL" id="JBHSXI010000001">
    <property type="protein sequence ID" value="MFC6888235.1"/>
    <property type="molecule type" value="Genomic_DNA"/>
</dbReference>
<gene>
    <name evidence="2" type="ORF">ACFQEY_04095</name>
</gene>
<comment type="caution">
    <text evidence="2">The sequence shown here is derived from an EMBL/GenBank/DDBJ whole genome shotgun (WGS) entry which is preliminary data.</text>
</comment>
<dbReference type="AlphaFoldDB" id="A0ABD5UFU6"/>
<feature type="region of interest" description="Disordered" evidence="1">
    <location>
        <begin position="1"/>
        <end position="27"/>
    </location>
</feature>
<feature type="compositionally biased region" description="Basic and acidic residues" evidence="1">
    <location>
        <begin position="1"/>
        <end position="19"/>
    </location>
</feature>
<organism evidence="2 3">
    <name type="scientific">Halorubrum trueperi</name>
    <dbReference type="NCBI Taxonomy" id="2004704"/>
    <lineage>
        <taxon>Archaea</taxon>
        <taxon>Methanobacteriati</taxon>
        <taxon>Methanobacteriota</taxon>
        <taxon>Stenosarchaea group</taxon>
        <taxon>Halobacteria</taxon>
        <taxon>Halobacteriales</taxon>
        <taxon>Haloferacaceae</taxon>
        <taxon>Halorubrum</taxon>
    </lineage>
</organism>
<proteinExistence type="predicted"/>
<dbReference type="Proteomes" id="UP001596333">
    <property type="component" value="Unassembled WGS sequence"/>
</dbReference>
<protein>
    <submittedName>
        <fullName evidence="2">Uncharacterized protein</fullName>
    </submittedName>
</protein>
<evidence type="ECO:0000313" key="3">
    <source>
        <dbReference type="Proteomes" id="UP001596333"/>
    </source>
</evidence>
<dbReference type="RefSeq" id="WP_379765037.1">
    <property type="nucleotide sequence ID" value="NZ_JBHSXI010000001.1"/>
</dbReference>
<evidence type="ECO:0000256" key="1">
    <source>
        <dbReference type="SAM" id="MobiDB-lite"/>
    </source>
</evidence>
<reference evidence="2 3" key="1">
    <citation type="journal article" date="2019" name="Int. J. Syst. Evol. Microbiol.">
        <title>The Global Catalogue of Microorganisms (GCM) 10K type strain sequencing project: providing services to taxonomists for standard genome sequencing and annotation.</title>
        <authorList>
            <consortium name="The Broad Institute Genomics Platform"/>
            <consortium name="The Broad Institute Genome Sequencing Center for Infectious Disease"/>
            <person name="Wu L."/>
            <person name="Ma J."/>
        </authorList>
    </citation>
    <scope>NUCLEOTIDE SEQUENCE [LARGE SCALE GENOMIC DNA]</scope>
    <source>
        <strain evidence="2 3">Y73</strain>
    </source>
</reference>
<sequence>MTSPKIDLETSVTRDRPVSQEEGSIQVGQDDLDESTITLSFGGSWGTTYADLTPEEAQAIATALEYTATQITQQEGSTDE</sequence>
<name>A0ABD5UFU6_9EURY</name>
<keyword evidence="3" id="KW-1185">Reference proteome</keyword>
<evidence type="ECO:0000313" key="2">
    <source>
        <dbReference type="EMBL" id="MFC6888235.1"/>
    </source>
</evidence>